<organism evidence="3">
    <name type="scientific">freshwater metagenome</name>
    <dbReference type="NCBI Taxonomy" id="449393"/>
    <lineage>
        <taxon>unclassified sequences</taxon>
        <taxon>metagenomes</taxon>
        <taxon>ecological metagenomes</taxon>
    </lineage>
</organism>
<dbReference type="SUPFAM" id="SSF56281">
    <property type="entry name" value="Metallo-hydrolase/oxidoreductase"/>
    <property type="match status" value="1"/>
</dbReference>
<dbReference type="Pfam" id="PF13483">
    <property type="entry name" value="Lactamase_B_3"/>
    <property type="match status" value="1"/>
</dbReference>
<gene>
    <name evidence="3" type="ORF">UFOPK3674_01339</name>
</gene>
<dbReference type="AlphaFoldDB" id="A0A6J7IST6"/>
<dbReference type="NCBIfam" id="NF001911">
    <property type="entry name" value="PRK00685.1"/>
    <property type="match status" value="1"/>
</dbReference>
<dbReference type="SMART" id="SM00849">
    <property type="entry name" value="Lactamase_B"/>
    <property type="match status" value="1"/>
</dbReference>
<dbReference type="HAMAP" id="MF_00457">
    <property type="entry name" value="UPF0173"/>
    <property type="match status" value="1"/>
</dbReference>
<dbReference type="InterPro" id="IPR001279">
    <property type="entry name" value="Metallo-B-lactamas"/>
</dbReference>
<feature type="domain" description="Metallo-beta-lactamase" evidence="2">
    <location>
        <begin position="10"/>
        <end position="193"/>
    </location>
</feature>
<sequence>MSATTVRFLGHAAVALECDGVTVLIDPFLTGNPQAAASADDIAADAILVTHGHGDHLGDTVAIATRTGASVAAIVELAGELRGALPDGHDLRDPNLGGTITFDWGWARWVPALHTSTSPQGTVSIAAGIVVHIGGRTIYHLGDTCLFSDLALPGRRDPLDLALIPIGGHYTMDRTDAVTAAALVGAPLVVPIHHGTFPPIATDAQAFARDVERDGTARVAVLAPGETLELA</sequence>
<dbReference type="InterPro" id="IPR036866">
    <property type="entry name" value="RibonucZ/Hydroxyglut_hydro"/>
</dbReference>
<reference evidence="3" key="1">
    <citation type="submission" date="2020-05" db="EMBL/GenBank/DDBJ databases">
        <authorList>
            <person name="Chiriac C."/>
            <person name="Salcher M."/>
            <person name="Ghai R."/>
            <person name="Kavagutti S V."/>
        </authorList>
    </citation>
    <scope>NUCLEOTIDE SEQUENCE</scope>
</reference>
<protein>
    <submittedName>
        <fullName evidence="3">Unannotated protein</fullName>
    </submittedName>
</protein>
<dbReference type="InterPro" id="IPR022877">
    <property type="entry name" value="UPF0173"/>
</dbReference>
<dbReference type="GO" id="GO:0016787">
    <property type="term" value="F:hydrolase activity"/>
    <property type="evidence" value="ECO:0007669"/>
    <property type="project" value="UniProtKB-KW"/>
</dbReference>
<keyword evidence="1" id="KW-0378">Hydrolase</keyword>
<evidence type="ECO:0000259" key="2">
    <source>
        <dbReference type="SMART" id="SM00849"/>
    </source>
</evidence>
<accession>A0A6J7IST6</accession>
<dbReference type="EMBL" id="CAFBMX010000006">
    <property type="protein sequence ID" value="CAB4933821.1"/>
    <property type="molecule type" value="Genomic_DNA"/>
</dbReference>
<name>A0A6J7IST6_9ZZZZ</name>
<evidence type="ECO:0000256" key="1">
    <source>
        <dbReference type="ARBA" id="ARBA00022801"/>
    </source>
</evidence>
<dbReference type="PANTHER" id="PTHR43546:SF3">
    <property type="entry name" value="UPF0173 METAL-DEPENDENT HYDROLASE MJ1163"/>
    <property type="match status" value="1"/>
</dbReference>
<proteinExistence type="inferred from homology"/>
<dbReference type="Gene3D" id="3.60.15.10">
    <property type="entry name" value="Ribonuclease Z/Hydroxyacylglutathione hydrolase-like"/>
    <property type="match status" value="1"/>
</dbReference>
<evidence type="ECO:0000313" key="3">
    <source>
        <dbReference type="EMBL" id="CAB4933821.1"/>
    </source>
</evidence>
<dbReference type="InterPro" id="IPR050114">
    <property type="entry name" value="UPF0173_UPF0282_UlaG_hydrolase"/>
</dbReference>
<dbReference type="PANTHER" id="PTHR43546">
    <property type="entry name" value="UPF0173 METAL-DEPENDENT HYDROLASE MJ1163-RELATED"/>
    <property type="match status" value="1"/>
</dbReference>